<dbReference type="PANTHER" id="PTHR11496:SF102">
    <property type="entry name" value="ALCOHOL DEHYDROGENASE 4"/>
    <property type="match status" value="1"/>
</dbReference>
<comment type="similarity">
    <text evidence="1">Belongs to the iron-containing alcohol dehydrogenase family.</text>
</comment>
<dbReference type="CDD" id="cd08183">
    <property type="entry name" value="Fe-ADH-like"/>
    <property type="match status" value="1"/>
</dbReference>
<reference evidence="6" key="1">
    <citation type="journal article" date="2013" name="Stand. Genomic Sci.">
        <title>Complete genome sequence of the halophilic bacterium Spirochaeta africana type strain (Z-7692(T)) from the alkaline Lake Magadi in the East African Rift.</title>
        <authorList>
            <person name="Liolos K."/>
            <person name="Abt B."/>
            <person name="Scheuner C."/>
            <person name="Teshima H."/>
            <person name="Held B."/>
            <person name="Lapidus A."/>
            <person name="Nolan M."/>
            <person name="Lucas S."/>
            <person name="Deshpande S."/>
            <person name="Cheng J.F."/>
            <person name="Tapia R."/>
            <person name="Goodwin L.A."/>
            <person name="Pitluck S."/>
            <person name="Pagani I."/>
            <person name="Ivanova N."/>
            <person name="Mavromatis K."/>
            <person name="Mikhailova N."/>
            <person name="Huntemann M."/>
            <person name="Pati A."/>
            <person name="Chen A."/>
            <person name="Palaniappan K."/>
            <person name="Land M."/>
            <person name="Rohde M."/>
            <person name="Tindall B.J."/>
            <person name="Detter J.C."/>
            <person name="Goker M."/>
            <person name="Bristow J."/>
            <person name="Eisen J.A."/>
            <person name="Markowitz V."/>
            <person name="Hugenholtz P."/>
            <person name="Woyke T."/>
            <person name="Klenk H.P."/>
            <person name="Kyrpides N.C."/>
        </authorList>
    </citation>
    <scope>NUCLEOTIDE SEQUENCE</scope>
    <source>
        <strain evidence="6">ATCC 700263 / DSM 8902 / Z-7692</strain>
    </source>
</reference>
<dbReference type="eggNOG" id="COG1454">
    <property type="taxonomic scope" value="Bacteria"/>
</dbReference>
<evidence type="ECO:0000259" key="3">
    <source>
        <dbReference type="Pfam" id="PF00465"/>
    </source>
</evidence>
<proteinExistence type="inferred from homology"/>
<dbReference type="EMBL" id="CP003282">
    <property type="protein sequence ID" value="AFG37391.1"/>
    <property type="molecule type" value="Genomic_DNA"/>
</dbReference>
<dbReference type="InterPro" id="IPR039697">
    <property type="entry name" value="Alcohol_dehydrogenase_Fe"/>
</dbReference>
<feature type="domain" description="Alcohol dehydrogenase iron-type/glycerol dehydrogenase GldA" evidence="3">
    <location>
        <begin position="45"/>
        <end position="195"/>
    </location>
</feature>
<dbReference type="KEGG" id="sfc:Spiaf_1316"/>
<feature type="domain" description="Fe-containing alcohol dehydrogenase-like C-terminal" evidence="4">
    <location>
        <begin position="207"/>
        <end position="413"/>
    </location>
</feature>
<dbReference type="HOGENOM" id="CLU_007207_0_0_12"/>
<evidence type="ECO:0000313" key="5">
    <source>
        <dbReference type="EMBL" id="AFG37391.1"/>
    </source>
</evidence>
<dbReference type="InterPro" id="IPR001670">
    <property type="entry name" value="ADH_Fe/GldA"/>
</dbReference>
<accession>H9UIP8</accession>
<evidence type="ECO:0000313" key="6">
    <source>
        <dbReference type="Proteomes" id="UP000007383"/>
    </source>
</evidence>
<evidence type="ECO:0000259" key="4">
    <source>
        <dbReference type="Pfam" id="PF25137"/>
    </source>
</evidence>
<gene>
    <name evidence="5" type="ordered locus">Spiaf_1316</name>
</gene>
<dbReference type="AlphaFoldDB" id="H9UIP8"/>
<keyword evidence="2" id="KW-0560">Oxidoreductase</keyword>
<organism evidence="5 6">
    <name type="scientific">Spirochaeta africana (strain ATCC 700263 / DSM 8902 / Z-7692)</name>
    <dbReference type="NCBI Taxonomy" id="889378"/>
    <lineage>
        <taxon>Bacteria</taxon>
        <taxon>Pseudomonadati</taxon>
        <taxon>Spirochaetota</taxon>
        <taxon>Spirochaetia</taxon>
        <taxon>Spirochaetales</taxon>
        <taxon>Spirochaetaceae</taxon>
        <taxon>Spirochaeta</taxon>
    </lineage>
</organism>
<name>H9UIP8_SPIAZ</name>
<evidence type="ECO:0000256" key="2">
    <source>
        <dbReference type="ARBA" id="ARBA00023002"/>
    </source>
</evidence>
<dbReference type="Pfam" id="PF25137">
    <property type="entry name" value="ADH_Fe_C"/>
    <property type="match status" value="1"/>
</dbReference>
<dbReference type="FunFam" id="3.40.50.1970:FF:000003">
    <property type="entry name" value="Alcohol dehydrogenase, iron-containing"/>
    <property type="match status" value="1"/>
</dbReference>
<protein>
    <submittedName>
        <fullName evidence="5">Alcohol dehydrogenase, class IV</fullName>
    </submittedName>
</protein>
<dbReference type="PANTHER" id="PTHR11496">
    <property type="entry name" value="ALCOHOL DEHYDROGENASE"/>
    <property type="match status" value="1"/>
</dbReference>
<dbReference type="STRING" id="889378.Spiaf_1316"/>
<dbReference type="RefSeq" id="WP_014455378.1">
    <property type="nucleotide sequence ID" value="NC_017098.1"/>
</dbReference>
<dbReference type="SUPFAM" id="SSF56796">
    <property type="entry name" value="Dehydroquinate synthase-like"/>
    <property type="match status" value="1"/>
</dbReference>
<dbReference type="GO" id="GO:0046872">
    <property type="term" value="F:metal ion binding"/>
    <property type="evidence" value="ECO:0007669"/>
    <property type="project" value="InterPro"/>
</dbReference>
<dbReference type="InterPro" id="IPR056798">
    <property type="entry name" value="ADH_Fe_C"/>
</dbReference>
<keyword evidence="6" id="KW-1185">Reference proteome</keyword>
<sequence>MRSDYGAPRFDFFTNPRVVMGLGEFARLPDLVCSMNASLQPAPESCRRVLLVRGGESLQQTPQWRNLLRELNSRGIQLYEQEVSCEPSVELIDGAVEDYREEHIQVVVGIGGGSVMDAAKAIAAMLTVSGSVEDYLEGIGTRQHPGTTLPVVAVPTTAGTGSEATKNSVISKLGRNGYKKSLRHDNFVPDLAILDGELSIACPSGITAACGLDALTQLMEAYTSTKANLLTDALAISGLHQLAWALPVCVESSSPEPAARQAMLYAAYASGVCLANAGLGVVHGMAGVIGGRFDIAHGVVCGALLDAAVRVNINTMQRDPASFEHPINRYRSVGSILCSAAGNRSGTAAAEGDDGLHRLTALLQDWKLRWNPGSLSRFGVGEQDIPGIISASGQKNNPVVLSENDMSDIVHASL</sequence>
<dbReference type="PATRIC" id="fig|889378.3.peg.1320"/>
<dbReference type="Pfam" id="PF00465">
    <property type="entry name" value="Fe-ADH"/>
    <property type="match status" value="1"/>
</dbReference>
<evidence type="ECO:0000256" key="1">
    <source>
        <dbReference type="ARBA" id="ARBA00007358"/>
    </source>
</evidence>
<dbReference type="Gene3D" id="3.40.50.1970">
    <property type="match status" value="1"/>
</dbReference>
<dbReference type="GO" id="GO:0004022">
    <property type="term" value="F:alcohol dehydrogenase (NAD+) activity"/>
    <property type="evidence" value="ECO:0007669"/>
    <property type="project" value="TreeGrafter"/>
</dbReference>
<dbReference type="Proteomes" id="UP000007383">
    <property type="component" value="Chromosome"/>
</dbReference>
<dbReference type="Gene3D" id="1.20.1090.10">
    <property type="entry name" value="Dehydroquinate synthase-like - alpha domain"/>
    <property type="match status" value="1"/>
</dbReference>